<feature type="transmembrane region" description="Helical" evidence="1">
    <location>
        <begin position="121"/>
        <end position="141"/>
    </location>
</feature>
<organism evidence="3 4">
    <name type="scientific">Polynucleobacter arcticus</name>
    <dbReference type="NCBI Taxonomy" id="1743165"/>
    <lineage>
        <taxon>Bacteria</taxon>
        <taxon>Pseudomonadati</taxon>
        <taxon>Pseudomonadota</taxon>
        <taxon>Betaproteobacteria</taxon>
        <taxon>Burkholderiales</taxon>
        <taxon>Burkholderiaceae</taxon>
        <taxon>Polynucleobacter</taxon>
    </lineage>
</organism>
<dbReference type="CDD" id="cd00093">
    <property type="entry name" value="HTH_XRE"/>
    <property type="match status" value="1"/>
</dbReference>
<dbReference type="PROSITE" id="PS50943">
    <property type="entry name" value="HTH_CROC1"/>
    <property type="match status" value="1"/>
</dbReference>
<dbReference type="SUPFAM" id="SSF47413">
    <property type="entry name" value="lambda repressor-like DNA-binding domains"/>
    <property type="match status" value="1"/>
</dbReference>
<dbReference type="EMBL" id="CP028940">
    <property type="protein sequence ID" value="QKM60099.1"/>
    <property type="molecule type" value="Genomic_DNA"/>
</dbReference>
<gene>
    <name evidence="3" type="ORF">DN92_03060</name>
</gene>
<dbReference type="RefSeq" id="WP_173959870.1">
    <property type="nucleotide sequence ID" value="NZ_CBCSCC010000012.1"/>
</dbReference>
<keyword evidence="1" id="KW-1133">Transmembrane helix</keyword>
<sequence>MKLETKSSSHEIDGDKLRFAREAMGLSQQELAIKLCLSQLHIAQLEDGRLSIFFSPAHKIQIAKKAGLVLDLQELEYLIPKNIQPGSAPSYSEGISQSPANGLHSNPITAHQYQAAKRKHFLIPSCISGILAISVCTLIYFEELSMQDLTKHISVKQAFTLQVRENNMPLEPTIPDPRVELANSSAQLESEPKHLLPENCQFNKSELKQYQTINPTKKDEMVYVLSKENQSICVIDSQNKVTTLHLLPGESKSVHGIAPFTLVSSDLSRFDLYFQGSKVKANQLNTRAIRLEIAENLTAYN</sequence>
<keyword evidence="1" id="KW-0812">Transmembrane</keyword>
<dbReference type="GO" id="GO:0003677">
    <property type="term" value="F:DNA binding"/>
    <property type="evidence" value="ECO:0007669"/>
    <property type="project" value="InterPro"/>
</dbReference>
<evidence type="ECO:0000256" key="1">
    <source>
        <dbReference type="SAM" id="Phobius"/>
    </source>
</evidence>
<evidence type="ECO:0000313" key="4">
    <source>
        <dbReference type="Proteomes" id="UP000501090"/>
    </source>
</evidence>
<evidence type="ECO:0000313" key="3">
    <source>
        <dbReference type="EMBL" id="QKM60099.1"/>
    </source>
</evidence>
<evidence type="ECO:0000259" key="2">
    <source>
        <dbReference type="PROSITE" id="PS50943"/>
    </source>
</evidence>
<reference evidence="3 4" key="1">
    <citation type="submission" date="2018-04" db="EMBL/GenBank/DDBJ databases">
        <title>Polynucleobacter sp. UK-Long2-W17 genome.</title>
        <authorList>
            <person name="Hahn M.W."/>
        </authorList>
    </citation>
    <scope>NUCLEOTIDE SEQUENCE [LARGE SCALE GENOMIC DNA]</scope>
    <source>
        <strain evidence="3 4">UK-Long2-W17</strain>
    </source>
</reference>
<name>A0A6M9PI55_9BURK</name>
<keyword evidence="1" id="KW-0472">Membrane</keyword>
<dbReference type="InterPro" id="IPR001387">
    <property type="entry name" value="Cro/C1-type_HTH"/>
</dbReference>
<dbReference type="Proteomes" id="UP000501090">
    <property type="component" value="Chromosome"/>
</dbReference>
<dbReference type="AlphaFoldDB" id="A0A6M9PI55"/>
<keyword evidence="4" id="KW-1185">Reference proteome</keyword>
<dbReference type="Gene3D" id="1.10.260.40">
    <property type="entry name" value="lambda repressor-like DNA-binding domains"/>
    <property type="match status" value="1"/>
</dbReference>
<feature type="domain" description="HTH cro/C1-type" evidence="2">
    <location>
        <begin position="17"/>
        <end position="49"/>
    </location>
</feature>
<accession>A0A6M9PI55</accession>
<dbReference type="InterPro" id="IPR010982">
    <property type="entry name" value="Lambda_DNA-bd_dom_sf"/>
</dbReference>
<dbReference type="KEGG" id="pard:DN92_03060"/>
<proteinExistence type="predicted"/>
<protein>
    <recommendedName>
        <fullName evidence="2">HTH cro/C1-type domain-containing protein</fullName>
    </recommendedName>
</protein>